<dbReference type="STRING" id="99656.SAMN05421659_10320"/>
<evidence type="ECO:0000256" key="8">
    <source>
        <dbReference type="SAM" id="Phobius"/>
    </source>
</evidence>
<feature type="transmembrane region" description="Helical" evidence="8">
    <location>
        <begin position="174"/>
        <end position="194"/>
    </location>
</feature>
<evidence type="ECO:0000313" key="10">
    <source>
        <dbReference type="Proteomes" id="UP000199701"/>
    </source>
</evidence>
<feature type="transmembrane region" description="Helical" evidence="8">
    <location>
        <begin position="255"/>
        <end position="274"/>
    </location>
</feature>
<dbReference type="PANTHER" id="PTHR32196">
    <property type="entry name" value="ABC TRANSPORTER PERMEASE PROTEIN YPHD-RELATED-RELATED"/>
    <property type="match status" value="1"/>
</dbReference>
<evidence type="ECO:0000256" key="1">
    <source>
        <dbReference type="ARBA" id="ARBA00004651"/>
    </source>
</evidence>
<feature type="transmembrane region" description="Helical" evidence="8">
    <location>
        <begin position="106"/>
        <end position="127"/>
    </location>
</feature>
<sequence>MQSTRNEISSAKSSWIDAEIIRRNAKNILPILGLVLICLILGMTSKGLLFSAYNIKTIIRDTTPILIVSLGAVFIYSLGAMDISIGSVIACAGMFAVLIMNKTGSLASGIVISIFTTTIVALIIGLISITCNLMPIMTSMCFLLIGRGAVVMTTTQIGGTSVRTIVNVSMFKNTLFQIGTIVVISIVLGIIYNFTRIGKNAKAIGSNRVCAAQNGIDVVKFFVLPYLILGITVGIASIFVLSTTASISRTTGTGFEMDIMVSLILGGMPLAGGMKSKISSAIIGSFSYIILKNGLLLSSLISINQVDMVKAGIFIVIICLTCSKKTKMLP</sequence>
<feature type="transmembrane region" description="Helical" evidence="8">
    <location>
        <begin position="31"/>
        <end position="53"/>
    </location>
</feature>
<evidence type="ECO:0000256" key="3">
    <source>
        <dbReference type="ARBA" id="ARBA00022475"/>
    </source>
</evidence>
<dbReference type="OrthoDB" id="1765588at2"/>
<dbReference type="PANTHER" id="PTHR32196:SF21">
    <property type="entry name" value="ABC TRANSPORTER PERMEASE PROTEIN YPHD-RELATED"/>
    <property type="match status" value="1"/>
</dbReference>
<dbReference type="Proteomes" id="UP000199701">
    <property type="component" value="Unassembled WGS sequence"/>
</dbReference>
<evidence type="ECO:0000256" key="7">
    <source>
        <dbReference type="ARBA" id="ARBA00023136"/>
    </source>
</evidence>
<organism evidence="9 10">
    <name type="scientific">[Clostridium] fimetarium</name>
    <dbReference type="NCBI Taxonomy" id="99656"/>
    <lineage>
        <taxon>Bacteria</taxon>
        <taxon>Bacillati</taxon>
        <taxon>Bacillota</taxon>
        <taxon>Clostridia</taxon>
        <taxon>Lachnospirales</taxon>
        <taxon>Lachnospiraceae</taxon>
    </lineage>
</organism>
<proteinExistence type="predicted"/>
<keyword evidence="5 8" id="KW-0812">Transmembrane</keyword>
<dbReference type="EMBL" id="FOJI01000003">
    <property type="protein sequence ID" value="SEV99319.1"/>
    <property type="molecule type" value="Genomic_DNA"/>
</dbReference>
<evidence type="ECO:0000256" key="4">
    <source>
        <dbReference type="ARBA" id="ARBA00022519"/>
    </source>
</evidence>
<evidence type="ECO:0000256" key="2">
    <source>
        <dbReference type="ARBA" id="ARBA00022448"/>
    </source>
</evidence>
<feature type="transmembrane region" description="Helical" evidence="8">
    <location>
        <begin position="223"/>
        <end position="243"/>
    </location>
</feature>
<keyword evidence="2" id="KW-0813">Transport</keyword>
<dbReference type="GO" id="GO:0022857">
    <property type="term" value="F:transmembrane transporter activity"/>
    <property type="evidence" value="ECO:0007669"/>
    <property type="project" value="InterPro"/>
</dbReference>
<feature type="transmembrane region" description="Helical" evidence="8">
    <location>
        <begin position="73"/>
        <end position="99"/>
    </location>
</feature>
<dbReference type="AlphaFoldDB" id="A0A1I0NEA6"/>
<dbReference type="Pfam" id="PF02653">
    <property type="entry name" value="BPD_transp_2"/>
    <property type="match status" value="1"/>
</dbReference>
<dbReference type="RefSeq" id="WP_092451059.1">
    <property type="nucleotide sequence ID" value="NZ_FOJI01000003.1"/>
</dbReference>
<keyword evidence="10" id="KW-1185">Reference proteome</keyword>
<accession>A0A1I0NEA6</accession>
<protein>
    <submittedName>
        <fullName evidence="9">Ribose transport system permease protein</fullName>
    </submittedName>
</protein>
<gene>
    <name evidence="9" type="ORF">SAMN05421659_10320</name>
</gene>
<keyword evidence="4" id="KW-0997">Cell inner membrane</keyword>
<evidence type="ECO:0000313" key="9">
    <source>
        <dbReference type="EMBL" id="SEV99319.1"/>
    </source>
</evidence>
<reference evidence="9 10" key="1">
    <citation type="submission" date="2016-10" db="EMBL/GenBank/DDBJ databases">
        <authorList>
            <person name="de Groot N.N."/>
        </authorList>
    </citation>
    <scope>NUCLEOTIDE SEQUENCE [LARGE SCALE GENOMIC DNA]</scope>
    <source>
        <strain evidence="9 10">DSM 9179</strain>
    </source>
</reference>
<keyword evidence="6 8" id="KW-1133">Transmembrane helix</keyword>
<evidence type="ECO:0000256" key="5">
    <source>
        <dbReference type="ARBA" id="ARBA00022692"/>
    </source>
</evidence>
<dbReference type="GO" id="GO:0005886">
    <property type="term" value="C:plasma membrane"/>
    <property type="evidence" value="ECO:0007669"/>
    <property type="project" value="UniProtKB-SubCell"/>
</dbReference>
<keyword evidence="7 8" id="KW-0472">Membrane</keyword>
<dbReference type="InterPro" id="IPR001851">
    <property type="entry name" value="ABC_transp_permease"/>
</dbReference>
<keyword evidence="3" id="KW-1003">Cell membrane</keyword>
<evidence type="ECO:0000256" key="6">
    <source>
        <dbReference type="ARBA" id="ARBA00022989"/>
    </source>
</evidence>
<name>A0A1I0NEA6_9FIRM</name>
<comment type="subcellular location">
    <subcellularLocation>
        <location evidence="1">Cell membrane</location>
        <topology evidence="1">Multi-pass membrane protein</topology>
    </subcellularLocation>
</comment>